<dbReference type="STRING" id="31246.A0A183PZW7"/>
<dbReference type="Proteomes" id="UP000269396">
    <property type="component" value="Unassembled WGS sequence"/>
</dbReference>
<dbReference type="EMBL" id="UZAL01043247">
    <property type="protein sequence ID" value="VDP81063.1"/>
    <property type="molecule type" value="Genomic_DNA"/>
</dbReference>
<gene>
    <name evidence="1" type="ORF">SMTD_LOCUS19905</name>
</gene>
<accession>A0A183PZW7</accession>
<organism evidence="1 2">
    <name type="scientific">Schistosoma mattheei</name>
    <dbReference type="NCBI Taxonomy" id="31246"/>
    <lineage>
        <taxon>Eukaryota</taxon>
        <taxon>Metazoa</taxon>
        <taxon>Spiralia</taxon>
        <taxon>Lophotrochozoa</taxon>
        <taxon>Platyhelminthes</taxon>
        <taxon>Trematoda</taxon>
        <taxon>Digenea</taxon>
        <taxon>Strigeidida</taxon>
        <taxon>Schistosomatoidea</taxon>
        <taxon>Schistosomatidae</taxon>
        <taxon>Schistosoma</taxon>
    </lineage>
</organism>
<evidence type="ECO:0000313" key="1">
    <source>
        <dbReference type="EMBL" id="VDP81063.1"/>
    </source>
</evidence>
<reference evidence="1 2" key="1">
    <citation type="submission" date="2018-11" db="EMBL/GenBank/DDBJ databases">
        <authorList>
            <consortium name="Pathogen Informatics"/>
        </authorList>
    </citation>
    <scope>NUCLEOTIDE SEQUENCE [LARGE SCALE GENOMIC DNA]</scope>
    <source>
        <strain>Denwood</strain>
        <strain evidence="2">Zambia</strain>
    </source>
</reference>
<sequence>MIKERTEQINLHQIMLNKQIKINTTENSQLNIEIQERKSKVDKLIKR</sequence>
<keyword evidence="2" id="KW-1185">Reference proteome</keyword>
<protein>
    <submittedName>
        <fullName evidence="1">Uncharacterized protein</fullName>
    </submittedName>
</protein>
<proteinExistence type="predicted"/>
<dbReference type="AlphaFoldDB" id="A0A183PZW7"/>
<name>A0A183PZW7_9TREM</name>
<evidence type="ECO:0000313" key="2">
    <source>
        <dbReference type="Proteomes" id="UP000269396"/>
    </source>
</evidence>